<feature type="domain" description="Gram-positive cocci surface proteins LPxTG" evidence="8">
    <location>
        <begin position="196"/>
        <end position="237"/>
    </location>
</feature>
<dbReference type="InterPro" id="IPR019931">
    <property type="entry name" value="LPXTG_anchor"/>
</dbReference>
<dbReference type="InterPro" id="IPR032364">
    <property type="entry name" value="GramPos_pilinD1_N"/>
</dbReference>
<feature type="region of interest" description="Disordered" evidence="5">
    <location>
        <begin position="178"/>
        <end position="198"/>
    </location>
</feature>
<sequence length="237" mass="26279">MKKVRRLFFGCLLLMIASIQSPMMPAAASELDPAADVQVSIHTKLEGEETVEGIENLTFTVYDLTSWRHTNNLSEKAAKEFLLDQQATKEKMAAFIAKEQLRKVNELPISVDAEGKACLTLPRFLQEQDAGYLLIAEGETGQHQLVPIVLFLPQYDVNGKTENWAIEIHGKHTTKISTEKPKELPATKATGNKDVQTNTSKRLPQTNEVLENGAVFGGLLILVGALGLKQQTRRKNK</sequence>
<feature type="compositionally biased region" description="Polar residues" evidence="5">
    <location>
        <begin position="189"/>
        <end position="198"/>
    </location>
</feature>
<evidence type="ECO:0000259" key="8">
    <source>
        <dbReference type="Pfam" id="PF00746"/>
    </source>
</evidence>
<protein>
    <recommendedName>
        <fullName evidence="12">Gram-positive pilin subunit D1 N-terminal domain-containing protein</fullName>
    </recommendedName>
</protein>
<dbReference type="Pfam" id="PF00746">
    <property type="entry name" value="Gram_pos_anchor"/>
    <property type="match status" value="1"/>
</dbReference>
<keyword evidence="6" id="KW-0812">Transmembrane</keyword>
<dbReference type="RefSeq" id="WP_146622810.1">
    <property type="nucleotide sequence ID" value="NZ_BJCC01000017.1"/>
</dbReference>
<gene>
    <name evidence="10" type="ORF">NRIC_22770</name>
</gene>
<dbReference type="EMBL" id="BJCC01000017">
    <property type="protein sequence ID" value="GCF94386.1"/>
    <property type="molecule type" value="Genomic_DNA"/>
</dbReference>
<evidence type="ECO:0000256" key="2">
    <source>
        <dbReference type="ARBA" id="ARBA00022525"/>
    </source>
</evidence>
<evidence type="ECO:0000313" key="11">
    <source>
        <dbReference type="Proteomes" id="UP000290567"/>
    </source>
</evidence>
<accession>A0A4P5P9V9</accession>
<evidence type="ECO:0000256" key="3">
    <source>
        <dbReference type="ARBA" id="ARBA00022729"/>
    </source>
</evidence>
<proteinExistence type="predicted"/>
<keyword evidence="3 7" id="KW-0732">Signal</keyword>
<organism evidence="10 11">
    <name type="scientific">Enterococcus florum</name>
    <dbReference type="NCBI Taxonomy" id="2480627"/>
    <lineage>
        <taxon>Bacteria</taxon>
        <taxon>Bacillati</taxon>
        <taxon>Bacillota</taxon>
        <taxon>Bacilli</taxon>
        <taxon>Lactobacillales</taxon>
        <taxon>Enterococcaceae</taxon>
        <taxon>Enterococcus</taxon>
    </lineage>
</organism>
<feature type="chain" id="PRO_5020678696" description="Gram-positive pilin subunit D1 N-terminal domain-containing protein" evidence="7">
    <location>
        <begin position="29"/>
        <end position="237"/>
    </location>
</feature>
<evidence type="ECO:0000256" key="7">
    <source>
        <dbReference type="SAM" id="SignalP"/>
    </source>
</evidence>
<name>A0A4P5P9V9_9ENTE</name>
<evidence type="ECO:0000256" key="5">
    <source>
        <dbReference type="SAM" id="MobiDB-lite"/>
    </source>
</evidence>
<keyword evidence="11" id="KW-1185">Reference proteome</keyword>
<dbReference type="OrthoDB" id="2183358at2"/>
<dbReference type="Proteomes" id="UP000290567">
    <property type="component" value="Unassembled WGS sequence"/>
</dbReference>
<keyword evidence="6" id="KW-1133">Transmembrane helix</keyword>
<evidence type="ECO:0000256" key="1">
    <source>
        <dbReference type="ARBA" id="ARBA00022512"/>
    </source>
</evidence>
<evidence type="ECO:0000259" key="9">
    <source>
        <dbReference type="Pfam" id="PF16555"/>
    </source>
</evidence>
<keyword evidence="6" id="KW-0472">Membrane</keyword>
<dbReference type="InterPro" id="IPR013783">
    <property type="entry name" value="Ig-like_fold"/>
</dbReference>
<dbReference type="Pfam" id="PF16555">
    <property type="entry name" value="GramPos_pilinD1"/>
    <property type="match status" value="1"/>
</dbReference>
<evidence type="ECO:0000256" key="6">
    <source>
        <dbReference type="SAM" id="Phobius"/>
    </source>
</evidence>
<evidence type="ECO:0008006" key="12">
    <source>
        <dbReference type="Google" id="ProtNLM"/>
    </source>
</evidence>
<keyword evidence="4" id="KW-0572">Peptidoglycan-anchor</keyword>
<dbReference type="AlphaFoldDB" id="A0A4P5P9V9"/>
<feature type="domain" description="Gram-positive pilin subunit D1 N-terminal" evidence="9">
    <location>
        <begin position="49"/>
        <end position="169"/>
    </location>
</feature>
<comment type="caution">
    <text evidence="10">The sequence shown here is derived from an EMBL/GenBank/DDBJ whole genome shotgun (WGS) entry which is preliminary data.</text>
</comment>
<keyword evidence="2" id="KW-0964">Secreted</keyword>
<feature type="signal peptide" evidence="7">
    <location>
        <begin position="1"/>
        <end position="28"/>
    </location>
</feature>
<dbReference type="Gene3D" id="2.60.40.10">
    <property type="entry name" value="Immunoglobulins"/>
    <property type="match status" value="1"/>
</dbReference>
<reference evidence="11" key="1">
    <citation type="submission" date="2019-02" db="EMBL/GenBank/DDBJ databases">
        <title>Draft genome sequence of Enterococcus sp. Gos25-1.</title>
        <authorList>
            <person name="Tanaka N."/>
            <person name="Shiwa Y."/>
            <person name="Fujita N."/>
        </authorList>
    </citation>
    <scope>NUCLEOTIDE SEQUENCE [LARGE SCALE GENOMIC DNA]</scope>
    <source>
        <strain evidence="11">Gos25-1</strain>
    </source>
</reference>
<evidence type="ECO:0000256" key="4">
    <source>
        <dbReference type="ARBA" id="ARBA00023088"/>
    </source>
</evidence>
<evidence type="ECO:0000313" key="10">
    <source>
        <dbReference type="EMBL" id="GCF94386.1"/>
    </source>
</evidence>
<keyword evidence="1" id="KW-0134">Cell wall</keyword>
<feature type="transmembrane region" description="Helical" evidence="6">
    <location>
        <begin position="209"/>
        <end position="228"/>
    </location>
</feature>